<dbReference type="AlphaFoldDB" id="A0AAW8R1F0"/>
<feature type="transmembrane region" description="Helical" evidence="1">
    <location>
        <begin position="6"/>
        <end position="27"/>
    </location>
</feature>
<organism evidence="2 3">
    <name type="scientific">Brumicola blandensis</name>
    <dbReference type="NCBI Taxonomy" id="3075611"/>
    <lineage>
        <taxon>Bacteria</taxon>
        <taxon>Pseudomonadati</taxon>
        <taxon>Pseudomonadota</taxon>
        <taxon>Gammaproteobacteria</taxon>
        <taxon>Alteromonadales</taxon>
        <taxon>Alteromonadaceae</taxon>
        <taxon>Brumicola</taxon>
    </lineage>
</organism>
<keyword evidence="1" id="KW-0812">Transmembrane</keyword>
<proteinExistence type="predicted"/>
<sequence>MWRTFVIMIEIIILIIVLRTSFVQYFLSDIQQTVLGWIENVAEIPEQQSLATIRERFFHNNMSLQPHQTDYVVLITDSKESLTKFNERYCKNNDKNPFIYGANLNRLCGHIKDSKLF</sequence>
<reference evidence="2 3" key="1">
    <citation type="submission" date="2023-09" db="EMBL/GenBank/DDBJ databases">
        <authorList>
            <person name="Rey-Velasco X."/>
        </authorList>
    </citation>
    <scope>NUCLEOTIDE SEQUENCE [LARGE SCALE GENOMIC DNA]</scope>
    <source>
        <strain evidence="2 3">W409</strain>
    </source>
</reference>
<dbReference type="RefSeq" id="WP_311361884.1">
    <property type="nucleotide sequence ID" value="NZ_JAVRIE010000004.1"/>
</dbReference>
<keyword evidence="3" id="KW-1185">Reference proteome</keyword>
<keyword evidence="1" id="KW-0472">Membrane</keyword>
<evidence type="ECO:0000313" key="3">
    <source>
        <dbReference type="Proteomes" id="UP001249020"/>
    </source>
</evidence>
<evidence type="ECO:0000313" key="2">
    <source>
        <dbReference type="EMBL" id="MDT0583111.1"/>
    </source>
</evidence>
<keyword evidence="1" id="KW-1133">Transmembrane helix</keyword>
<dbReference type="EMBL" id="JAVRIE010000004">
    <property type="protein sequence ID" value="MDT0583111.1"/>
    <property type="molecule type" value="Genomic_DNA"/>
</dbReference>
<name>A0AAW8R1F0_9ALTE</name>
<dbReference type="Proteomes" id="UP001249020">
    <property type="component" value="Unassembled WGS sequence"/>
</dbReference>
<gene>
    <name evidence="2" type="ORF">RM544_11225</name>
</gene>
<comment type="caution">
    <text evidence="2">The sequence shown here is derived from an EMBL/GenBank/DDBJ whole genome shotgun (WGS) entry which is preliminary data.</text>
</comment>
<evidence type="ECO:0000256" key="1">
    <source>
        <dbReference type="SAM" id="Phobius"/>
    </source>
</evidence>
<accession>A0AAW8R1F0</accession>
<protein>
    <submittedName>
        <fullName evidence="2">Uncharacterized protein</fullName>
    </submittedName>
</protein>